<proteinExistence type="predicted"/>
<dbReference type="Pfam" id="PF07859">
    <property type="entry name" value="Abhydrolase_3"/>
    <property type="match status" value="1"/>
</dbReference>
<dbReference type="InterPro" id="IPR019826">
    <property type="entry name" value="Carboxylesterase_B_AS"/>
</dbReference>
<keyword evidence="4" id="KW-1185">Reference proteome</keyword>
<dbReference type="InterPro" id="IPR013094">
    <property type="entry name" value="AB_hydrolase_3"/>
</dbReference>
<dbReference type="Proteomes" id="UP000322499">
    <property type="component" value="Unassembled WGS sequence"/>
</dbReference>
<reference evidence="3 4" key="1">
    <citation type="submission" date="2019-07" db="EMBL/GenBank/DDBJ databases">
        <title>Genomic Encyclopedia of Archaeal and Bacterial Type Strains, Phase II (KMG-II): from individual species to whole genera.</title>
        <authorList>
            <person name="Goeker M."/>
        </authorList>
    </citation>
    <scope>NUCLEOTIDE SEQUENCE [LARGE SCALE GENOMIC DNA]</scope>
    <source>
        <strain evidence="3 4">DSM 46842</strain>
    </source>
</reference>
<dbReference type="PANTHER" id="PTHR48081:SF6">
    <property type="entry name" value="PEPTIDASE S9 PROLYL OLIGOPEPTIDASE CATALYTIC DOMAIN-CONTAINING PROTEIN"/>
    <property type="match status" value="1"/>
</dbReference>
<gene>
    <name evidence="3" type="ORF">BD833_103212</name>
</gene>
<dbReference type="InterPro" id="IPR029058">
    <property type="entry name" value="AB_hydrolase_fold"/>
</dbReference>
<evidence type="ECO:0000256" key="1">
    <source>
        <dbReference type="ARBA" id="ARBA00022801"/>
    </source>
</evidence>
<dbReference type="EMBL" id="VNHW01000003">
    <property type="protein sequence ID" value="TYP89056.1"/>
    <property type="molecule type" value="Genomic_DNA"/>
</dbReference>
<dbReference type="Gene3D" id="3.40.50.1820">
    <property type="entry name" value="alpha/beta hydrolase"/>
    <property type="match status" value="1"/>
</dbReference>
<protein>
    <submittedName>
        <fullName evidence="3">Acetyl esterase/lipase</fullName>
    </submittedName>
</protein>
<dbReference type="InterPro" id="IPR050300">
    <property type="entry name" value="GDXG_lipolytic_enzyme"/>
</dbReference>
<name>A0A5S5D1S0_9ACTN</name>
<dbReference type="PROSITE" id="PS00122">
    <property type="entry name" value="CARBOXYLESTERASE_B_1"/>
    <property type="match status" value="1"/>
</dbReference>
<dbReference type="SUPFAM" id="SSF53474">
    <property type="entry name" value="alpha/beta-Hydrolases"/>
    <property type="match status" value="1"/>
</dbReference>
<evidence type="ECO:0000259" key="2">
    <source>
        <dbReference type="Pfam" id="PF07859"/>
    </source>
</evidence>
<dbReference type="GO" id="GO:0016787">
    <property type="term" value="F:hydrolase activity"/>
    <property type="evidence" value="ECO:0007669"/>
    <property type="project" value="UniProtKB-KW"/>
</dbReference>
<keyword evidence="1" id="KW-0378">Hydrolase</keyword>
<accession>A0A5S5D1S0</accession>
<evidence type="ECO:0000313" key="3">
    <source>
        <dbReference type="EMBL" id="TYP89056.1"/>
    </source>
</evidence>
<comment type="caution">
    <text evidence="3">The sequence shown here is derived from an EMBL/GenBank/DDBJ whole genome shotgun (WGS) entry which is preliminary data.</text>
</comment>
<dbReference type="AlphaFoldDB" id="A0A5S5D1S0"/>
<evidence type="ECO:0000313" key="4">
    <source>
        <dbReference type="Proteomes" id="UP000322499"/>
    </source>
</evidence>
<sequence length="307" mass="33371">MLPVLVHAFSVQPGAHIVRALFEADHLTAGPFAEEAAAVDVTEVTLPGTPAARLRLSVPPHSDATLRPVILWMHGGGWISGSPTQIDAYARVLAAQGFTVASLDYTVAPDARYPVPVEQANSALTYLRTEAPRFGGDPTQIFLGGDSAGAQIASQVAALQTSSTLRERMHLTAALESEHLRGVILFCGFHDMDTVMRTGFPALRTFGWAYLGRRDWVTHPRIEELSTVRTATSDYPDVYLTVGDGDPFEDQAYEFDAVLRARGVDVTSRYWTGTGENLPHEYQFDLDTAPGQTVLEDVVAFVEARAT</sequence>
<organism evidence="3 4">
    <name type="scientific">Blastococcus xanthinilyticus</name>
    <dbReference type="NCBI Taxonomy" id="1564164"/>
    <lineage>
        <taxon>Bacteria</taxon>
        <taxon>Bacillati</taxon>
        <taxon>Actinomycetota</taxon>
        <taxon>Actinomycetes</taxon>
        <taxon>Geodermatophilales</taxon>
        <taxon>Geodermatophilaceae</taxon>
        <taxon>Blastococcus</taxon>
    </lineage>
</organism>
<dbReference type="PANTHER" id="PTHR48081">
    <property type="entry name" value="AB HYDROLASE SUPERFAMILY PROTEIN C4A8.06C"/>
    <property type="match status" value="1"/>
</dbReference>
<feature type="domain" description="Alpha/beta hydrolase fold-3" evidence="2">
    <location>
        <begin position="70"/>
        <end position="274"/>
    </location>
</feature>